<sequence>MTRLEIIKQALNINEVQALITAELIKPLRDEDLIPFFAFRTNFIQPRQSNELITKNAVFAYRKQKALKLIEQGDFRFDSIEALVDFVKMFFKNELLCYGPDTFYDSVIIGVDDKGNLVSKYTLKELNSEETASVYEWLFNNQERIGVIKYISQTQVNKQIRAKEQEAIPEIIDPDAPLKIDPKVGKLLENFKAKRVINAGQSNEVKG</sequence>
<comment type="caution">
    <text evidence="1">The sequence shown here is derived from an EMBL/GenBank/DDBJ whole genome shotgun (WGS) entry which is preliminary data.</text>
</comment>
<reference evidence="1 2" key="1">
    <citation type="submission" date="2021-04" db="EMBL/GenBank/DDBJ databases">
        <title>Molecular and phenotypic characterization and identification of bacterial isolates recovered from the Anatolian ground squirrels (Spermophilus xanthoprymnus) and which have the potential to form a new species in the Campylobacter genus.</title>
        <authorList>
            <person name="Aydin F."/>
            <person name="Abay S."/>
            <person name="Kayman T."/>
            <person name="Karakaya E."/>
            <person name="Mustak H.K."/>
            <person name="Mustak I.B."/>
            <person name="Bilgin N."/>
            <person name="Duzler A."/>
            <person name="Sahin O."/>
            <person name="Guran O."/>
            <person name="Saticioglu I.B."/>
        </authorList>
    </citation>
    <scope>NUCLEOTIDE SEQUENCE [LARGE SCALE GENOMIC DNA]</scope>
    <source>
        <strain evidence="2">faydin-G24</strain>
    </source>
</reference>
<proteinExistence type="predicted"/>
<gene>
    <name evidence="1" type="ORF">KDD93_07515</name>
</gene>
<organism evidence="1 2">
    <name type="scientific">Campylobacter anatolicus</name>
    <dbReference type="NCBI Taxonomy" id="2829105"/>
    <lineage>
        <taxon>Bacteria</taxon>
        <taxon>Pseudomonadati</taxon>
        <taxon>Campylobacterota</taxon>
        <taxon>Epsilonproteobacteria</taxon>
        <taxon>Campylobacterales</taxon>
        <taxon>Campylobacteraceae</taxon>
        <taxon>Campylobacter</taxon>
    </lineage>
</organism>
<name>A0ABS5HJF9_9BACT</name>
<evidence type="ECO:0000313" key="2">
    <source>
        <dbReference type="Proteomes" id="UP000682951"/>
    </source>
</evidence>
<dbReference type="RefSeq" id="WP_212142306.1">
    <property type="nucleotide sequence ID" value="NZ_JAGSSW010000008.1"/>
</dbReference>
<evidence type="ECO:0000313" key="1">
    <source>
        <dbReference type="EMBL" id="MBR8464410.1"/>
    </source>
</evidence>
<dbReference type="EMBL" id="JAGSSW010000008">
    <property type="protein sequence ID" value="MBR8464410.1"/>
    <property type="molecule type" value="Genomic_DNA"/>
</dbReference>
<keyword evidence="2" id="KW-1185">Reference proteome</keyword>
<accession>A0ABS5HJF9</accession>
<dbReference type="Proteomes" id="UP000682951">
    <property type="component" value="Unassembled WGS sequence"/>
</dbReference>
<protein>
    <submittedName>
        <fullName evidence="1">Uncharacterized protein</fullName>
    </submittedName>
</protein>